<organism evidence="2 3">
    <name type="scientific">Salegentibacter flavus</name>
    <dbReference type="NCBI Taxonomy" id="287099"/>
    <lineage>
        <taxon>Bacteria</taxon>
        <taxon>Pseudomonadati</taxon>
        <taxon>Bacteroidota</taxon>
        <taxon>Flavobacteriia</taxon>
        <taxon>Flavobacteriales</taxon>
        <taxon>Flavobacteriaceae</taxon>
        <taxon>Salegentibacter</taxon>
    </lineage>
</organism>
<dbReference type="Proteomes" id="UP000199153">
    <property type="component" value="Unassembled WGS sequence"/>
</dbReference>
<feature type="transmembrane region" description="Helical" evidence="1">
    <location>
        <begin position="9"/>
        <end position="33"/>
    </location>
</feature>
<name>A0A1I5D0G8_9FLAO</name>
<protein>
    <submittedName>
        <fullName evidence="2">Uncharacterized protein</fullName>
    </submittedName>
</protein>
<dbReference type="RefSeq" id="WP_139220672.1">
    <property type="nucleotide sequence ID" value="NZ_FOVL01000027.1"/>
</dbReference>
<keyword evidence="1" id="KW-0812">Transmembrane</keyword>
<reference evidence="2 3" key="1">
    <citation type="submission" date="2016-10" db="EMBL/GenBank/DDBJ databases">
        <authorList>
            <person name="de Groot N.N."/>
        </authorList>
    </citation>
    <scope>NUCLEOTIDE SEQUENCE [LARGE SCALE GENOMIC DNA]</scope>
    <source>
        <strain evidence="2 3">DSM 17794</strain>
    </source>
</reference>
<evidence type="ECO:0000313" key="3">
    <source>
        <dbReference type="Proteomes" id="UP000199153"/>
    </source>
</evidence>
<proteinExistence type="predicted"/>
<evidence type="ECO:0000256" key="1">
    <source>
        <dbReference type="SAM" id="Phobius"/>
    </source>
</evidence>
<feature type="transmembrane region" description="Helical" evidence="1">
    <location>
        <begin position="112"/>
        <end position="133"/>
    </location>
</feature>
<keyword evidence="3" id="KW-1185">Reference proteome</keyword>
<feature type="transmembrane region" description="Helical" evidence="1">
    <location>
        <begin position="53"/>
        <end position="76"/>
    </location>
</feature>
<accession>A0A1I5D0G8</accession>
<keyword evidence="1" id="KW-0472">Membrane</keyword>
<keyword evidence="1" id="KW-1133">Transmembrane helix</keyword>
<evidence type="ECO:0000313" key="2">
    <source>
        <dbReference type="EMBL" id="SFN92637.1"/>
    </source>
</evidence>
<sequence>MSKKTKTNLIIILGVMQLFNGLSGLLGGFMLIDDPSSLSMKLEWLENTPFTDFLFPGIILFLFVGLGNVFGFWLTFKKKNKRAQFGSIFGLILMIWIIAQIAFIGYKDFLQPLYFTSGLFQAITGIAVVRLTAER</sequence>
<dbReference type="OrthoDB" id="1909107at2"/>
<dbReference type="AlphaFoldDB" id="A0A1I5D0G8"/>
<gene>
    <name evidence="2" type="ORF">SAMN05660413_03101</name>
</gene>
<dbReference type="EMBL" id="FOVL01000027">
    <property type="protein sequence ID" value="SFN92637.1"/>
    <property type="molecule type" value="Genomic_DNA"/>
</dbReference>
<dbReference type="STRING" id="287099.SAMN05660413_03101"/>
<feature type="transmembrane region" description="Helical" evidence="1">
    <location>
        <begin position="88"/>
        <end position="106"/>
    </location>
</feature>